<comment type="similarity">
    <text evidence="1">Belongs to the LytR/CpsA/Psr (LCP) family.</text>
</comment>
<feature type="domain" description="Cell envelope-related transcriptional attenuator" evidence="3">
    <location>
        <begin position="103"/>
        <end position="247"/>
    </location>
</feature>
<dbReference type="InterPro" id="IPR004474">
    <property type="entry name" value="LytR_CpsA_psr"/>
</dbReference>
<comment type="caution">
    <text evidence="4">The sequence shown here is derived from an EMBL/GenBank/DDBJ whole genome shotgun (WGS) entry which is preliminary data.</text>
</comment>
<proteinExistence type="inferred from homology"/>
<dbReference type="Proteomes" id="UP000009875">
    <property type="component" value="Unassembled WGS sequence"/>
</dbReference>
<keyword evidence="2" id="KW-1133">Transmembrane helix</keyword>
<evidence type="ECO:0000313" key="5">
    <source>
        <dbReference type="Proteomes" id="UP000009875"/>
    </source>
</evidence>
<gene>
    <name evidence="4" type="ORF">HMPREF9698_01307</name>
</gene>
<dbReference type="STRING" id="883081.HMPREF9698_01307"/>
<feature type="transmembrane region" description="Helical" evidence="2">
    <location>
        <begin position="27"/>
        <end position="51"/>
    </location>
</feature>
<keyword evidence="5" id="KW-1185">Reference proteome</keyword>
<dbReference type="PATRIC" id="fig|883081.3.peg.1484"/>
<dbReference type="Gene3D" id="3.40.630.190">
    <property type="entry name" value="LCP protein"/>
    <property type="match status" value="1"/>
</dbReference>
<dbReference type="HOGENOM" id="CLU_016455_2_2_9"/>
<dbReference type="NCBIfam" id="TIGR00350">
    <property type="entry name" value="lytR_cpsA_psr"/>
    <property type="match status" value="1"/>
</dbReference>
<evidence type="ECO:0000256" key="2">
    <source>
        <dbReference type="SAM" id="Phobius"/>
    </source>
</evidence>
<evidence type="ECO:0000259" key="3">
    <source>
        <dbReference type="Pfam" id="PF03816"/>
    </source>
</evidence>
<dbReference type="PANTHER" id="PTHR33392:SF6">
    <property type="entry name" value="POLYISOPRENYL-TEICHOIC ACID--PEPTIDOGLYCAN TEICHOIC ACID TRANSFERASE TAGU"/>
    <property type="match status" value="1"/>
</dbReference>
<evidence type="ECO:0000313" key="4">
    <source>
        <dbReference type="EMBL" id="EKU93001.1"/>
    </source>
</evidence>
<dbReference type="InterPro" id="IPR050922">
    <property type="entry name" value="LytR/CpsA/Psr_CW_biosynth"/>
</dbReference>
<dbReference type="PANTHER" id="PTHR33392">
    <property type="entry name" value="POLYISOPRENYL-TEICHOIC ACID--PEPTIDOGLYCAN TEICHOIC ACID TRANSFERASE TAGU"/>
    <property type="match status" value="1"/>
</dbReference>
<keyword evidence="2" id="KW-0472">Membrane</keyword>
<dbReference type="eggNOG" id="COG1316">
    <property type="taxonomic scope" value="Bacteria"/>
</dbReference>
<keyword evidence="2" id="KW-0812">Transmembrane</keyword>
<organism evidence="4 5">
    <name type="scientific">Alloiococcus otitis ATCC 51267</name>
    <dbReference type="NCBI Taxonomy" id="883081"/>
    <lineage>
        <taxon>Bacteria</taxon>
        <taxon>Bacillati</taxon>
        <taxon>Bacillota</taxon>
        <taxon>Bacilli</taxon>
        <taxon>Lactobacillales</taxon>
        <taxon>Carnobacteriaceae</taxon>
        <taxon>Alloiococcus</taxon>
    </lineage>
</organism>
<evidence type="ECO:0000256" key="1">
    <source>
        <dbReference type="ARBA" id="ARBA00006068"/>
    </source>
</evidence>
<reference evidence="4 5" key="1">
    <citation type="submission" date="2012-09" db="EMBL/GenBank/DDBJ databases">
        <title>The Genome Sequence of Alloiococcus otitis ATCC 51267.</title>
        <authorList>
            <consortium name="The Broad Institute Genome Sequencing Platform"/>
            <person name="Earl A."/>
            <person name="Ward D."/>
            <person name="Feldgarden M."/>
            <person name="Gevers D."/>
            <person name="Huys G."/>
            <person name="Walker B."/>
            <person name="Young S.K."/>
            <person name="Zeng Q."/>
            <person name="Gargeya S."/>
            <person name="Fitzgerald M."/>
            <person name="Haas B."/>
            <person name="Abouelleil A."/>
            <person name="Alvarado L."/>
            <person name="Arachchi H.M."/>
            <person name="Berlin A.M."/>
            <person name="Chapman S.B."/>
            <person name="Goldberg J."/>
            <person name="Griggs A."/>
            <person name="Gujja S."/>
            <person name="Hansen M."/>
            <person name="Howarth C."/>
            <person name="Imamovic A."/>
            <person name="Larimer J."/>
            <person name="McCowen C."/>
            <person name="Montmayeur A."/>
            <person name="Murphy C."/>
            <person name="Neiman D."/>
            <person name="Pearson M."/>
            <person name="Priest M."/>
            <person name="Roberts A."/>
            <person name="Saif S."/>
            <person name="Shea T."/>
            <person name="Sisk P."/>
            <person name="Sykes S."/>
            <person name="Wortman J."/>
            <person name="Nusbaum C."/>
            <person name="Birren B."/>
        </authorList>
    </citation>
    <scope>NUCLEOTIDE SEQUENCE [LARGE SCALE GENOMIC DNA]</scope>
    <source>
        <strain evidence="4 5">ATCC 51267</strain>
    </source>
</reference>
<accession>K9EAX8</accession>
<dbReference type="AlphaFoldDB" id="K9EAX8"/>
<dbReference type="Pfam" id="PF03816">
    <property type="entry name" value="LytR_cpsA_psr"/>
    <property type="match status" value="1"/>
</dbReference>
<dbReference type="EMBL" id="AGXA01000029">
    <property type="protein sequence ID" value="EKU93001.1"/>
    <property type="molecule type" value="Genomic_DNA"/>
</dbReference>
<name>K9EAX8_9LACT</name>
<sequence>MENERIPSRAAQGSPYYRRRRGCLPGCGCGGCLFFVLIAFFLALIVGLFAYRDIRSTSDAIHEEVEDQEVMRDDAVDLGDGDPFSVLLMGIDTGEEGRVDQGRSDTMMVVTVNPHTQQSTIVSIPRDTYTEIAGRGTMDKINHAYAFGGTSMAVNTVQKLFDIPIDYYVSINMEGLEQIVDALDGITLVPDSTFQQSGYSFTQGQETQLDGGAALAYSRMRKQDPEGDYGRQKRQRQVVMAIVDELASIESILNYRSVLSVLDQNMATNMAFDEMVTIFTNYRDASGNTRQEQLSGEGTRIDGVYYDIVSDAEINRVQTLLKEDLEIN</sequence>
<protein>
    <recommendedName>
        <fullName evidence="3">Cell envelope-related transcriptional attenuator domain-containing protein</fullName>
    </recommendedName>
</protein>